<gene>
    <name evidence="2" type="ORF">RHODO2019_09415</name>
</gene>
<dbReference type="NCBIfam" id="TIGR02118">
    <property type="entry name" value="EthD family reductase"/>
    <property type="match status" value="1"/>
</dbReference>
<dbReference type="PANTHER" id="PTHR40260:SF2">
    <property type="entry name" value="BLR8190 PROTEIN"/>
    <property type="match status" value="1"/>
</dbReference>
<name>A0ABY6NVN9_9NOCA</name>
<dbReference type="InterPro" id="IPR011008">
    <property type="entry name" value="Dimeric_a/b-barrel"/>
</dbReference>
<feature type="domain" description="EthD" evidence="1">
    <location>
        <begin position="11"/>
        <end position="88"/>
    </location>
</feature>
<proteinExistence type="predicted"/>
<dbReference type="Pfam" id="PF07110">
    <property type="entry name" value="EthD"/>
    <property type="match status" value="1"/>
</dbReference>
<evidence type="ECO:0000313" key="2">
    <source>
        <dbReference type="EMBL" id="UZJ23454.1"/>
    </source>
</evidence>
<protein>
    <submittedName>
        <fullName evidence="2">EthD family reductase</fullName>
    </submittedName>
</protein>
<dbReference type="InterPro" id="IPR009799">
    <property type="entry name" value="EthD_dom"/>
</dbReference>
<reference evidence="2" key="1">
    <citation type="submission" date="2022-10" db="EMBL/GenBank/DDBJ databases">
        <title>Rhodococcus sp.75.</title>
        <authorList>
            <person name="Sun M."/>
        </authorList>
    </citation>
    <scope>NUCLEOTIDE SEQUENCE</scope>
    <source>
        <strain evidence="2">75</strain>
    </source>
</reference>
<dbReference type="Proteomes" id="UP001164965">
    <property type="component" value="Chromosome"/>
</dbReference>
<keyword evidence="3" id="KW-1185">Reference proteome</keyword>
<dbReference type="SUPFAM" id="SSF54909">
    <property type="entry name" value="Dimeric alpha+beta barrel"/>
    <property type="match status" value="1"/>
</dbReference>
<accession>A0ABY6NVN9</accession>
<dbReference type="PANTHER" id="PTHR40260">
    <property type="entry name" value="BLR8190 PROTEIN"/>
    <property type="match status" value="1"/>
</dbReference>
<evidence type="ECO:0000259" key="1">
    <source>
        <dbReference type="Pfam" id="PF07110"/>
    </source>
</evidence>
<dbReference type="RefSeq" id="WP_265381561.1">
    <property type="nucleotide sequence ID" value="NZ_CP110615.1"/>
</dbReference>
<organism evidence="2 3">
    <name type="scientific">Rhodococcus antarcticus</name>
    <dbReference type="NCBI Taxonomy" id="2987751"/>
    <lineage>
        <taxon>Bacteria</taxon>
        <taxon>Bacillati</taxon>
        <taxon>Actinomycetota</taxon>
        <taxon>Actinomycetes</taxon>
        <taxon>Mycobacteriales</taxon>
        <taxon>Nocardiaceae</taxon>
        <taxon>Rhodococcus</taxon>
    </lineage>
</organism>
<sequence length="102" mass="10570">MHTLVVSYHAPTDPAAFDAHYSGTHAPLAAKIPGLRAFTTGHAHAMDSGDPAFYMVAELVFDSAADMAAGMGSPEGTAAVADLPNFAGAGTTMFHYEVADRM</sequence>
<evidence type="ECO:0000313" key="3">
    <source>
        <dbReference type="Proteomes" id="UP001164965"/>
    </source>
</evidence>
<dbReference type="Gene3D" id="3.30.70.100">
    <property type="match status" value="1"/>
</dbReference>
<dbReference type="EMBL" id="CP110615">
    <property type="protein sequence ID" value="UZJ23454.1"/>
    <property type="molecule type" value="Genomic_DNA"/>
</dbReference>